<dbReference type="OrthoDB" id="8194276at2759"/>
<name>A0A8C5MPQ7_9ANUR</name>
<reference evidence="1" key="1">
    <citation type="submission" date="2025-08" db="UniProtKB">
        <authorList>
            <consortium name="Ensembl"/>
        </authorList>
    </citation>
    <scope>IDENTIFICATION</scope>
</reference>
<accession>A0A8C5MPQ7</accession>
<keyword evidence="2" id="KW-1185">Reference proteome</keyword>
<evidence type="ECO:0000313" key="2">
    <source>
        <dbReference type="Proteomes" id="UP000694569"/>
    </source>
</evidence>
<protein>
    <submittedName>
        <fullName evidence="1">Uncharacterized protein</fullName>
    </submittedName>
</protein>
<organism evidence="1 2">
    <name type="scientific">Leptobrachium leishanense</name>
    <name type="common">Leishan spiny toad</name>
    <dbReference type="NCBI Taxonomy" id="445787"/>
    <lineage>
        <taxon>Eukaryota</taxon>
        <taxon>Metazoa</taxon>
        <taxon>Chordata</taxon>
        <taxon>Craniata</taxon>
        <taxon>Vertebrata</taxon>
        <taxon>Euteleostomi</taxon>
        <taxon>Amphibia</taxon>
        <taxon>Batrachia</taxon>
        <taxon>Anura</taxon>
        <taxon>Pelobatoidea</taxon>
        <taxon>Megophryidae</taxon>
        <taxon>Leptobrachium</taxon>
    </lineage>
</organism>
<evidence type="ECO:0000313" key="1">
    <source>
        <dbReference type="Ensembl" id="ENSLLEP00000015349.1"/>
    </source>
</evidence>
<sequence>LSAAKCTLILRSSDLSLIRPAFTRPAFTRPAFTRPAFIRPAFTRPAFTRPAFIRPAFTRPAFTRPAFIRPAFTCAAFIRPAFIRPAFIRPAFTRSAFICPAFTRPAFIRPAFIRPAFTCAAFIPPAFIRPAFIRPAFTRSAFIRPAFIRPAFIPPAFIPPAFIPPAFLTDRMFFYLNLFSLLHPSKITSVAKTDCVATTASSIRKYVHYARTHRMRSSDSSLNEGLQCMRKKCCLHCYRVLHPGMLAAASTRWSPQDSIEQDASGHMTCRILPREIQPVGVVIRRGRLTNFFPQSFPAPTGRRRWLEPQSSPRDRR</sequence>
<dbReference type="Ensembl" id="ENSLLET00000015935.1">
    <property type="protein sequence ID" value="ENSLLEP00000015349.1"/>
    <property type="gene ID" value="ENSLLEG00000009784.1"/>
</dbReference>
<proteinExistence type="predicted"/>
<dbReference type="GeneTree" id="ENSGT01150000289461"/>
<dbReference type="Proteomes" id="UP000694569">
    <property type="component" value="Unplaced"/>
</dbReference>
<dbReference type="AlphaFoldDB" id="A0A8C5MPQ7"/>
<reference evidence="1" key="2">
    <citation type="submission" date="2025-09" db="UniProtKB">
        <authorList>
            <consortium name="Ensembl"/>
        </authorList>
    </citation>
    <scope>IDENTIFICATION</scope>
</reference>